<dbReference type="PANTHER" id="PTHR33269">
    <property type="entry name" value="NADH-UBIQUINONE OXIDOREDUCTASE CHAIN 6"/>
    <property type="match status" value="1"/>
</dbReference>
<dbReference type="EC" id="7.1.1.-" evidence="2"/>
<dbReference type="AlphaFoldDB" id="E6W128"/>
<dbReference type="GO" id="GO:0048038">
    <property type="term" value="F:quinone binding"/>
    <property type="evidence" value="ECO:0007669"/>
    <property type="project" value="UniProtKB-UniRule"/>
</dbReference>
<accession>E6W128</accession>
<organism evidence="3 4">
    <name type="scientific">Desulfurispirillum indicum (strain ATCC BAA-1389 / DSM 22839 / S5)</name>
    <dbReference type="NCBI Taxonomy" id="653733"/>
    <lineage>
        <taxon>Bacteria</taxon>
        <taxon>Pseudomonadati</taxon>
        <taxon>Chrysiogenota</taxon>
        <taxon>Chrysiogenia</taxon>
        <taxon>Chrysiogenales</taxon>
        <taxon>Chrysiogenaceae</taxon>
        <taxon>Desulfurispirillum</taxon>
    </lineage>
</organism>
<evidence type="ECO:0000313" key="3">
    <source>
        <dbReference type="EMBL" id="ADU65360.1"/>
    </source>
</evidence>
<sequence length="172" mass="18674">MAEFVYHLVFYMLVVTILASGLAMIFTRNIVASVTCLVGTFLGVAGIFFLLNAEFIGVVQIMVYAGGLSLLIIFAIMLTDPRDHEVDRPKSGNVMLAAAVSGILFIMMVIAISTAQWSFSDAEPLTTQPAVYIGIQYFTNYIVPFYLAAILLSMALTGAIVLAKKEGEDEKC</sequence>
<keyword evidence="2" id="KW-0472">Membrane</keyword>
<keyword evidence="3" id="KW-0830">Ubiquinone</keyword>
<dbReference type="EMBL" id="CP002432">
    <property type="protein sequence ID" value="ADU65360.1"/>
    <property type="molecule type" value="Genomic_DNA"/>
</dbReference>
<evidence type="ECO:0000313" key="4">
    <source>
        <dbReference type="Proteomes" id="UP000002572"/>
    </source>
</evidence>
<comment type="subcellular location">
    <subcellularLocation>
        <location evidence="2">Cell membrane</location>
        <topology evidence="2">Multi-pass membrane protein</topology>
    </subcellularLocation>
</comment>
<dbReference type="HOGENOM" id="CLU_085957_2_2_0"/>
<keyword evidence="2" id="KW-0874">Quinone</keyword>
<keyword evidence="2" id="KW-0812">Transmembrane</keyword>
<feature type="transmembrane region" description="Helical" evidence="2">
    <location>
        <begin position="91"/>
        <end position="112"/>
    </location>
</feature>
<keyword evidence="2" id="KW-0520">NAD</keyword>
<name>E6W128_DESIS</name>
<feature type="transmembrane region" description="Helical" evidence="2">
    <location>
        <begin position="141"/>
        <end position="163"/>
    </location>
</feature>
<keyword evidence="2" id="KW-1003">Cell membrane</keyword>
<protein>
    <recommendedName>
        <fullName evidence="2">NADH-quinone oxidoreductase subunit J</fullName>
        <ecNumber evidence="2">7.1.1.-</ecNumber>
    </recommendedName>
</protein>
<evidence type="ECO:0000256" key="2">
    <source>
        <dbReference type="RuleBase" id="RU004429"/>
    </source>
</evidence>
<reference evidence="3 4" key="1">
    <citation type="submission" date="2010-12" db="EMBL/GenBank/DDBJ databases">
        <title>Complete sequence of Desulfurispirillum indicum S5.</title>
        <authorList>
            <consortium name="US DOE Joint Genome Institute"/>
            <person name="Lucas S."/>
            <person name="Copeland A."/>
            <person name="Lapidus A."/>
            <person name="Cheng J.-F."/>
            <person name="Goodwin L."/>
            <person name="Pitluck S."/>
            <person name="Chertkov O."/>
            <person name="Held B."/>
            <person name="Detter J.C."/>
            <person name="Han C."/>
            <person name="Tapia R."/>
            <person name="Land M."/>
            <person name="Hauser L."/>
            <person name="Kyrpides N."/>
            <person name="Ivanova N."/>
            <person name="Mikhailova N."/>
            <person name="Haggblom M."/>
            <person name="Rauschenbach I."/>
            <person name="Bini E."/>
            <person name="Woyke T."/>
        </authorList>
    </citation>
    <scope>NUCLEOTIDE SEQUENCE [LARGE SCALE GENOMIC DNA]</scope>
    <source>
        <strain evidence="4">ATCC BAA-1389 / DSM 22839 / S5</strain>
    </source>
</reference>
<dbReference type="KEGG" id="din:Selin_0612"/>
<proteinExistence type="inferred from homology"/>
<dbReference type="InParanoid" id="E6W128"/>
<comment type="function">
    <text evidence="2">NDH-1 shuttles electrons from NADH, via FMN and iron-sulfur (Fe-S) centers, to quinones in the respiratory chain. Couples the redox reaction to proton translocation (for every two electrons transferred, four hydrogen ions are translocated across the cytoplasmic membrane), and thus conserves the redox energy in a proton gradient.</text>
</comment>
<keyword evidence="2" id="KW-1133">Transmembrane helix</keyword>
<dbReference type="PANTHER" id="PTHR33269:SF17">
    <property type="entry name" value="NADH-UBIQUINONE OXIDOREDUCTASE CHAIN 6"/>
    <property type="match status" value="1"/>
</dbReference>
<feature type="transmembrane region" description="Helical" evidence="2">
    <location>
        <begin position="30"/>
        <end position="51"/>
    </location>
</feature>
<evidence type="ECO:0000256" key="1">
    <source>
        <dbReference type="ARBA" id="ARBA00005698"/>
    </source>
</evidence>
<dbReference type="eggNOG" id="COG0839">
    <property type="taxonomic scope" value="Bacteria"/>
</dbReference>
<dbReference type="InterPro" id="IPR042106">
    <property type="entry name" value="Nuo/plastoQ_OxRdtase_6_NuoJ"/>
</dbReference>
<dbReference type="GO" id="GO:0005886">
    <property type="term" value="C:plasma membrane"/>
    <property type="evidence" value="ECO:0007669"/>
    <property type="project" value="UniProtKB-SubCell"/>
</dbReference>
<dbReference type="FunCoup" id="E6W128">
    <property type="interactions" value="276"/>
</dbReference>
<feature type="transmembrane region" description="Helical" evidence="2">
    <location>
        <begin position="57"/>
        <end position="79"/>
    </location>
</feature>
<dbReference type="RefSeq" id="WP_013505248.1">
    <property type="nucleotide sequence ID" value="NC_014836.1"/>
</dbReference>
<dbReference type="STRING" id="653733.Selin_0612"/>
<comment type="catalytic activity">
    <reaction evidence="2">
        <text>a quinone + NADH + 5 H(+)(in) = a quinol + NAD(+) + 4 H(+)(out)</text>
        <dbReference type="Rhea" id="RHEA:57888"/>
        <dbReference type="ChEBI" id="CHEBI:15378"/>
        <dbReference type="ChEBI" id="CHEBI:24646"/>
        <dbReference type="ChEBI" id="CHEBI:57540"/>
        <dbReference type="ChEBI" id="CHEBI:57945"/>
        <dbReference type="ChEBI" id="CHEBI:132124"/>
    </reaction>
</comment>
<comment type="similarity">
    <text evidence="1 2">Belongs to the complex I subunit 6 family.</text>
</comment>
<dbReference type="Pfam" id="PF00499">
    <property type="entry name" value="Oxidored_q3"/>
    <property type="match status" value="1"/>
</dbReference>
<dbReference type="Proteomes" id="UP000002572">
    <property type="component" value="Chromosome"/>
</dbReference>
<keyword evidence="4" id="KW-1185">Reference proteome</keyword>
<dbReference type="GO" id="GO:0008137">
    <property type="term" value="F:NADH dehydrogenase (ubiquinone) activity"/>
    <property type="evidence" value="ECO:0007669"/>
    <property type="project" value="UniProtKB-UniRule"/>
</dbReference>
<feature type="transmembrane region" description="Helical" evidence="2">
    <location>
        <begin position="6"/>
        <end position="25"/>
    </location>
</feature>
<gene>
    <name evidence="3" type="ordered locus">Selin_0612</name>
</gene>
<dbReference type="Gene3D" id="1.20.120.1200">
    <property type="entry name" value="NADH-ubiquinone/plastoquinone oxidoreductase chain 6, subunit NuoJ"/>
    <property type="match status" value="1"/>
</dbReference>
<dbReference type="InterPro" id="IPR001457">
    <property type="entry name" value="NADH_UbQ/plastoQ_OxRdtase_su6"/>
</dbReference>
<dbReference type="OrthoDB" id="9814997at2"/>